<dbReference type="InterPro" id="IPR036734">
    <property type="entry name" value="Neur_chan_lig-bd_sf"/>
</dbReference>
<dbReference type="Proteomes" id="UP000597762">
    <property type="component" value="Unassembled WGS sequence"/>
</dbReference>
<evidence type="ECO:0000313" key="2">
    <source>
        <dbReference type="EMBL" id="CAE1273031.1"/>
    </source>
</evidence>
<proteinExistence type="predicted"/>
<dbReference type="SUPFAM" id="SSF63712">
    <property type="entry name" value="Nicotinic receptor ligand binding domain-like"/>
    <property type="match status" value="1"/>
</dbReference>
<comment type="caution">
    <text evidence="2">The sequence shown here is derived from an EMBL/GenBank/DDBJ whole genome shotgun (WGS) entry which is preliminary data.</text>
</comment>
<name>A0A812CMA4_ACAPH</name>
<dbReference type="AlphaFoldDB" id="A0A812CMA4"/>
<dbReference type="EMBL" id="CAHIKZ030001710">
    <property type="protein sequence ID" value="CAE1273031.1"/>
    <property type="molecule type" value="Genomic_DNA"/>
</dbReference>
<dbReference type="Gene3D" id="2.70.170.10">
    <property type="entry name" value="Neurotransmitter-gated ion-channel ligand-binding domain"/>
    <property type="match status" value="1"/>
</dbReference>
<gene>
    <name evidence="2" type="ORF">SPHA_37931</name>
</gene>
<keyword evidence="3" id="KW-1185">Reference proteome</keyword>
<reference evidence="2" key="1">
    <citation type="submission" date="2021-01" db="EMBL/GenBank/DDBJ databases">
        <authorList>
            <person name="Li R."/>
            <person name="Bekaert M."/>
        </authorList>
    </citation>
    <scope>NUCLEOTIDE SEQUENCE</scope>
    <source>
        <strain evidence="2">Farmed</strain>
    </source>
</reference>
<dbReference type="OrthoDB" id="6094450at2759"/>
<evidence type="ECO:0000259" key="1">
    <source>
        <dbReference type="Pfam" id="PF02931"/>
    </source>
</evidence>
<dbReference type="InterPro" id="IPR006202">
    <property type="entry name" value="Neur_chan_lig-bd"/>
</dbReference>
<dbReference type="GO" id="GO:0016020">
    <property type="term" value="C:membrane"/>
    <property type="evidence" value="ECO:0007669"/>
    <property type="project" value="InterPro"/>
</dbReference>
<dbReference type="GO" id="GO:0005230">
    <property type="term" value="F:extracellular ligand-gated monoatomic ion channel activity"/>
    <property type="evidence" value="ECO:0007669"/>
    <property type="project" value="InterPro"/>
</dbReference>
<dbReference type="Pfam" id="PF02931">
    <property type="entry name" value="Neur_chan_LBD"/>
    <property type="match status" value="1"/>
</dbReference>
<sequence length="192" mass="22249">MMDKPRQENLSFYFSSQSWSDRRLAWYPNNILKVIVNQNLIWVPNISFFNGLSLPQEIGEGSIHLESKGNVCWYRQLSVKTFCRTDFNNQTNTCVLSLGSTSYRSSEQKLRLKSFTIGDFLEDNHLWLVNANENHTGVYENNGIIRCAIDLSPLQTNYPAYSLLRSSSPSSRATKMIFFYLAGFFLYLEFFC</sequence>
<evidence type="ECO:0000313" key="3">
    <source>
        <dbReference type="Proteomes" id="UP000597762"/>
    </source>
</evidence>
<organism evidence="2 3">
    <name type="scientific">Acanthosepion pharaonis</name>
    <name type="common">Pharaoh cuttlefish</name>
    <name type="synonym">Sepia pharaonis</name>
    <dbReference type="NCBI Taxonomy" id="158019"/>
    <lineage>
        <taxon>Eukaryota</taxon>
        <taxon>Metazoa</taxon>
        <taxon>Spiralia</taxon>
        <taxon>Lophotrochozoa</taxon>
        <taxon>Mollusca</taxon>
        <taxon>Cephalopoda</taxon>
        <taxon>Coleoidea</taxon>
        <taxon>Decapodiformes</taxon>
        <taxon>Sepiida</taxon>
        <taxon>Sepiina</taxon>
        <taxon>Sepiidae</taxon>
        <taxon>Acanthosepion</taxon>
    </lineage>
</organism>
<protein>
    <recommendedName>
        <fullName evidence="1">Neurotransmitter-gated ion-channel ligand-binding domain-containing protein</fullName>
    </recommendedName>
</protein>
<accession>A0A812CMA4</accession>
<feature type="domain" description="Neurotransmitter-gated ion-channel ligand-binding" evidence="1">
    <location>
        <begin position="14"/>
        <end position="130"/>
    </location>
</feature>